<comment type="caution">
    <text evidence="1">The sequence shown here is derived from an EMBL/GenBank/DDBJ whole genome shotgun (WGS) entry which is preliminary data.</text>
</comment>
<keyword evidence="2" id="KW-1185">Reference proteome</keyword>
<evidence type="ECO:0000313" key="1">
    <source>
        <dbReference type="EMBL" id="KAI2650661.1"/>
    </source>
</evidence>
<sequence length="333" mass="35767">MTFRLCDTGCGRYLDPGDGHDYCFACLGLGHAEVALMDASCFHCGNMTISVLRSRLQYLEPLLRSTPPSQPPRAPHSSMTLQPVELPEGRTDLSCGVPVVTFGAPPDDQMSIAASEGKRMSSGDEDSAALPPLGVADPEMAAMLSWAAVSVGLEWNPPPCPEPSRLDDWFLGAARAGSQYPTPVPFFPEVHEEVTKLWTAPFSARNPSGPSSILTTLDGGVAKGYVELPPVEWSVAMRLCPKTSNSWRGNPRLPSRACKFSSSLAVKAYTACGEAASALHAMALLQVHQAKALQELHEGSSDPGLCRNCGQQRTSPYGRRKLLHVPWVGRCPP</sequence>
<dbReference type="EMBL" id="JACTAM010000022">
    <property type="protein sequence ID" value="KAI2650661.1"/>
    <property type="molecule type" value="Genomic_DNA"/>
</dbReference>
<protein>
    <submittedName>
        <fullName evidence="1">Uroporphyrinogen decarboxylase</fullName>
    </submittedName>
</protein>
<dbReference type="Proteomes" id="UP000830375">
    <property type="component" value="Unassembled WGS sequence"/>
</dbReference>
<gene>
    <name evidence="1" type="ORF">H4Q32_000697</name>
</gene>
<organism evidence="1 2">
    <name type="scientific">Labeo rohita</name>
    <name type="common">Indian major carp</name>
    <name type="synonym">Cyprinus rohita</name>
    <dbReference type="NCBI Taxonomy" id="84645"/>
    <lineage>
        <taxon>Eukaryota</taxon>
        <taxon>Metazoa</taxon>
        <taxon>Chordata</taxon>
        <taxon>Craniata</taxon>
        <taxon>Vertebrata</taxon>
        <taxon>Euteleostomi</taxon>
        <taxon>Actinopterygii</taxon>
        <taxon>Neopterygii</taxon>
        <taxon>Teleostei</taxon>
        <taxon>Ostariophysi</taxon>
        <taxon>Cypriniformes</taxon>
        <taxon>Cyprinidae</taxon>
        <taxon>Labeoninae</taxon>
        <taxon>Labeonini</taxon>
        <taxon>Labeo</taxon>
    </lineage>
</organism>
<accession>A0ABQ8LJ20</accession>
<name>A0ABQ8LJ20_LABRO</name>
<evidence type="ECO:0000313" key="2">
    <source>
        <dbReference type="Proteomes" id="UP000830375"/>
    </source>
</evidence>
<reference evidence="1 2" key="1">
    <citation type="submission" date="2022-01" db="EMBL/GenBank/DDBJ databases">
        <title>A high-quality chromosome-level genome assembly of rohu carp, Labeo rohita.</title>
        <authorList>
            <person name="Arick M.A. II"/>
            <person name="Hsu C.-Y."/>
            <person name="Magbanua Z."/>
            <person name="Pechanova O."/>
            <person name="Grover C."/>
            <person name="Miller E."/>
            <person name="Thrash A."/>
            <person name="Ezzel L."/>
            <person name="Alam S."/>
            <person name="Benzie J."/>
            <person name="Hamilton M."/>
            <person name="Karsi A."/>
            <person name="Lawrence M.L."/>
            <person name="Peterson D.G."/>
        </authorList>
    </citation>
    <scope>NUCLEOTIDE SEQUENCE [LARGE SCALE GENOMIC DNA]</scope>
    <source>
        <strain evidence="2">BAU-BD-2019</strain>
        <tissue evidence="1">Blood</tissue>
    </source>
</reference>
<proteinExistence type="predicted"/>